<dbReference type="AlphaFoldDB" id="A0AAV4P6G4"/>
<evidence type="ECO:0000313" key="2">
    <source>
        <dbReference type="EMBL" id="GIX91761.1"/>
    </source>
</evidence>
<evidence type="ECO:0000313" key="3">
    <source>
        <dbReference type="Proteomes" id="UP001054837"/>
    </source>
</evidence>
<comment type="caution">
    <text evidence="2">The sequence shown here is derived from an EMBL/GenBank/DDBJ whole genome shotgun (WGS) entry which is preliminary data.</text>
</comment>
<dbReference type="Proteomes" id="UP001054837">
    <property type="component" value="Unassembled WGS sequence"/>
</dbReference>
<dbReference type="EMBL" id="BPLQ01002337">
    <property type="protein sequence ID" value="GIX91761.1"/>
    <property type="molecule type" value="Genomic_DNA"/>
</dbReference>
<protein>
    <submittedName>
        <fullName evidence="2">Uncharacterized protein</fullName>
    </submittedName>
</protein>
<accession>A0AAV4P6G4</accession>
<keyword evidence="3" id="KW-1185">Reference proteome</keyword>
<feature type="chain" id="PRO_5043484077" evidence="1">
    <location>
        <begin position="20"/>
        <end position="132"/>
    </location>
</feature>
<sequence>MLSPVQFLGLLILFVLSQAQRDESAASLGGAKVGFYSRQSGLSGSGLNVVSLGGAPVGAYQRQQSPQQWYRVPRVRIIKQRIVRPFVRVVTVPPAIKPTPKEDYLDLEVEDKKEYLDLEDYLDFYVKMMYCN</sequence>
<organism evidence="2 3">
    <name type="scientific">Caerostris darwini</name>
    <dbReference type="NCBI Taxonomy" id="1538125"/>
    <lineage>
        <taxon>Eukaryota</taxon>
        <taxon>Metazoa</taxon>
        <taxon>Ecdysozoa</taxon>
        <taxon>Arthropoda</taxon>
        <taxon>Chelicerata</taxon>
        <taxon>Arachnida</taxon>
        <taxon>Araneae</taxon>
        <taxon>Araneomorphae</taxon>
        <taxon>Entelegynae</taxon>
        <taxon>Araneoidea</taxon>
        <taxon>Araneidae</taxon>
        <taxon>Caerostris</taxon>
    </lineage>
</organism>
<evidence type="ECO:0000256" key="1">
    <source>
        <dbReference type="SAM" id="SignalP"/>
    </source>
</evidence>
<name>A0AAV4P6G4_9ARAC</name>
<feature type="signal peptide" evidence="1">
    <location>
        <begin position="1"/>
        <end position="19"/>
    </location>
</feature>
<gene>
    <name evidence="2" type="ORF">CDAR_5041</name>
</gene>
<reference evidence="2 3" key="1">
    <citation type="submission" date="2021-06" db="EMBL/GenBank/DDBJ databases">
        <title>Caerostris darwini draft genome.</title>
        <authorList>
            <person name="Kono N."/>
            <person name="Arakawa K."/>
        </authorList>
    </citation>
    <scope>NUCLEOTIDE SEQUENCE [LARGE SCALE GENOMIC DNA]</scope>
</reference>
<proteinExistence type="predicted"/>
<keyword evidence="1" id="KW-0732">Signal</keyword>